<dbReference type="AlphaFoldDB" id="X1W303"/>
<sequence length="82" mass="8597">IGIPNALAFQEFDTSFITFMVMTVVLSLTLINAFAPRAAAGGHNFKMALFGALTLCATGAILLLVPPMASSMFSDTLTQPTS</sequence>
<proteinExistence type="predicted"/>
<accession>X1W303</accession>
<keyword evidence="1" id="KW-0812">Transmembrane</keyword>
<gene>
    <name evidence="2" type="ORF">S12H4_57819</name>
</gene>
<evidence type="ECO:0000313" key="2">
    <source>
        <dbReference type="EMBL" id="GAJ24605.1"/>
    </source>
</evidence>
<reference evidence="2" key="1">
    <citation type="journal article" date="2014" name="Front. Microbiol.">
        <title>High frequency of phylogenetically diverse reductive dehalogenase-homologous genes in deep subseafloor sedimentary metagenomes.</title>
        <authorList>
            <person name="Kawai M."/>
            <person name="Futagami T."/>
            <person name="Toyoda A."/>
            <person name="Takaki Y."/>
            <person name="Nishi S."/>
            <person name="Hori S."/>
            <person name="Arai W."/>
            <person name="Tsubouchi T."/>
            <person name="Morono Y."/>
            <person name="Uchiyama I."/>
            <person name="Ito T."/>
            <person name="Fujiyama A."/>
            <person name="Inagaki F."/>
            <person name="Takami H."/>
        </authorList>
    </citation>
    <scope>NUCLEOTIDE SEQUENCE</scope>
    <source>
        <strain evidence="2">Expedition CK06-06</strain>
    </source>
</reference>
<feature type="transmembrane region" description="Helical" evidence="1">
    <location>
        <begin position="47"/>
        <end position="65"/>
    </location>
</feature>
<organism evidence="2">
    <name type="scientific">marine sediment metagenome</name>
    <dbReference type="NCBI Taxonomy" id="412755"/>
    <lineage>
        <taxon>unclassified sequences</taxon>
        <taxon>metagenomes</taxon>
        <taxon>ecological metagenomes</taxon>
    </lineage>
</organism>
<dbReference type="EMBL" id="BARW01037453">
    <property type="protein sequence ID" value="GAJ24605.1"/>
    <property type="molecule type" value="Genomic_DNA"/>
</dbReference>
<feature type="non-terminal residue" evidence="2">
    <location>
        <position position="1"/>
    </location>
</feature>
<keyword evidence="1" id="KW-1133">Transmembrane helix</keyword>
<evidence type="ECO:0000256" key="1">
    <source>
        <dbReference type="SAM" id="Phobius"/>
    </source>
</evidence>
<comment type="caution">
    <text evidence="2">The sequence shown here is derived from an EMBL/GenBank/DDBJ whole genome shotgun (WGS) entry which is preliminary data.</text>
</comment>
<protein>
    <submittedName>
        <fullName evidence="2">Uncharacterized protein</fullName>
    </submittedName>
</protein>
<name>X1W303_9ZZZZ</name>
<keyword evidence="1" id="KW-0472">Membrane</keyword>
<feature type="transmembrane region" description="Helical" evidence="1">
    <location>
        <begin position="16"/>
        <end position="35"/>
    </location>
</feature>